<evidence type="ECO:0000313" key="3">
    <source>
        <dbReference type="Proteomes" id="UP001142489"/>
    </source>
</evidence>
<dbReference type="AlphaFoldDB" id="A0A9Q0Y7J4"/>
<feature type="region of interest" description="Disordered" evidence="1">
    <location>
        <begin position="18"/>
        <end position="42"/>
    </location>
</feature>
<gene>
    <name evidence="2" type="ORF">JRQ81_008460</name>
</gene>
<dbReference type="EMBL" id="JAPFRF010000002">
    <property type="protein sequence ID" value="KAJ7342053.1"/>
    <property type="molecule type" value="Genomic_DNA"/>
</dbReference>
<accession>A0A9Q0Y7J4</accession>
<reference evidence="2" key="1">
    <citation type="journal article" date="2023" name="DNA Res.">
        <title>Chromosome-level genome assembly of Phrynocephalus forsythii using third-generation DNA sequencing and Hi-C analysis.</title>
        <authorList>
            <person name="Qi Y."/>
            <person name="Zhao W."/>
            <person name="Zhao Y."/>
            <person name="Niu C."/>
            <person name="Cao S."/>
            <person name="Zhang Y."/>
        </authorList>
    </citation>
    <scope>NUCLEOTIDE SEQUENCE</scope>
    <source>
        <tissue evidence="2">Muscle</tissue>
    </source>
</reference>
<protein>
    <submittedName>
        <fullName evidence="2">Uncharacterized protein</fullName>
    </submittedName>
</protein>
<evidence type="ECO:0000313" key="2">
    <source>
        <dbReference type="EMBL" id="KAJ7342053.1"/>
    </source>
</evidence>
<sequence length="57" mass="6785">MQLKKCFSLEILTENQETRRYKGQKQKLRSTSSKPKGTRPPLLCLPLQYTEQYKHCK</sequence>
<proteinExistence type="predicted"/>
<organism evidence="2 3">
    <name type="scientific">Phrynocephalus forsythii</name>
    <dbReference type="NCBI Taxonomy" id="171643"/>
    <lineage>
        <taxon>Eukaryota</taxon>
        <taxon>Metazoa</taxon>
        <taxon>Chordata</taxon>
        <taxon>Craniata</taxon>
        <taxon>Vertebrata</taxon>
        <taxon>Euteleostomi</taxon>
        <taxon>Lepidosauria</taxon>
        <taxon>Squamata</taxon>
        <taxon>Bifurcata</taxon>
        <taxon>Unidentata</taxon>
        <taxon>Episquamata</taxon>
        <taxon>Toxicofera</taxon>
        <taxon>Iguania</taxon>
        <taxon>Acrodonta</taxon>
        <taxon>Agamidae</taxon>
        <taxon>Agaminae</taxon>
        <taxon>Phrynocephalus</taxon>
    </lineage>
</organism>
<name>A0A9Q0Y7J4_9SAUR</name>
<evidence type="ECO:0000256" key="1">
    <source>
        <dbReference type="SAM" id="MobiDB-lite"/>
    </source>
</evidence>
<comment type="caution">
    <text evidence="2">The sequence shown here is derived from an EMBL/GenBank/DDBJ whole genome shotgun (WGS) entry which is preliminary data.</text>
</comment>
<keyword evidence="3" id="KW-1185">Reference proteome</keyword>
<dbReference type="Proteomes" id="UP001142489">
    <property type="component" value="Unassembled WGS sequence"/>
</dbReference>